<dbReference type="GeneID" id="83207531"/>
<dbReference type="AlphaFoldDB" id="A0AAD7Y4W5"/>
<dbReference type="InterPro" id="IPR052233">
    <property type="entry name" value="Rho-type_GEFs"/>
</dbReference>
<dbReference type="SMART" id="SM00036">
    <property type="entry name" value="CNH"/>
    <property type="match status" value="1"/>
</dbReference>
<reference evidence="8 9" key="1">
    <citation type="submission" date="2023-03" db="EMBL/GenBank/DDBJ databases">
        <title>Genome sequence of Lichtheimia ornata CBS 291.66.</title>
        <authorList>
            <person name="Mohabir J.T."/>
            <person name="Shea T.P."/>
            <person name="Kurbessoian T."/>
            <person name="Berby B."/>
            <person name="Fontaine J."/>
            <person name="Livny J."/>
            <person name="Gnirke A."/>
            <person name="Stajich J.E."/>
            <person name="Cuomo C.A."/>
        </authorList>
    </citation>
    <scope>NUCLEOTIDE SEQUENCE [LARGE SCALE GENOMIC DNA]</scope>
    <source>
        <strain evidence="8">CBS 291.66</strain>
    </source>
</reference>
<dbReference type="PANTHER" id="PTHR46572">
    <property type="entry name" value="RHO1 GDP-GTP EXCHANGE PROTEIN 1-RELATED"/>
    <property type="match status" value="1"/>
</dbReference>
<name>A0AAD7Y4W5_9FUNG</name>
<dbReference type="InterPro" id="IPR001180">
    <property type="entry name" value="CNH_dom"/>
</dbReference>
<dbReference type="SUPFAM" id="SSF50729">
    <property type="entry name" value="PH domain-like"/>
    <property type="match status" value="1"/>
</dbReference>
<feature type="compositionally biased region" description="Low complexity" evidence="3">
    <location>
        <begin position="234"/>
        <end position="255"/>
    </location>
</feature>
<dbReference type="CDD" id="cd04435">
    <property type="entry name" value="DEP_fRom2"/>
    <property type="match status" value="1"/>
</dbReference>
<dbReference type="InterPro" id="IPR036388">
    <property type="entry name" value="WH-like_DNA-bd_sf"/>
</dbReference>
<dbReference type="InterPro" id="IPR000591">
    <property type="entry name" value="DEP_dom"/>
</dbReference>
<keyword evidence="2" id="KW-0344">Guanine-nucleotide releasing factor</keyword>
<feature type="compositionally biased region" description="Low complexity" evidence="3">
    <location>
        <begin position="62"/>
        <end position="95"/>
    </location>
</feature>
<dbReference type="InterPro" id="IPR011993">
    <property type="entry name" value="PH-like_dom_sf"/>
</dbReference>
<dbReference type="SMART" id="SM00325">
    <property type="entry name" value="RhoGEF"/>
    <property type="match status" value="1"/>
</dbReference>
<evidence type="ECO:0000256" key="3">
    <source>
        <dbReference type="SAM" id="MobiDB-lite"/>
    </source>
</evidence>
<dbReference type="Pfam" id="PF00621">
    <property type="entry name" value="RhoGEF"/>
    <property type="match status" value="1"/>
</dbReference>
<dbReference type="GO" id="GO:0005085">
    <property type="term" value="F:guanyl-nucleotide exchange factor activity"/>
    <property type="evidence" value="ECO:0007669"/>
    <property type="project" value="UniProtKB-KW"/>
</dbReference>
<feature type="region of interest" description="Disordered" evidence="3">
    <location>
        <begin position="428"/>
        <end position="447"/>
    </location>
</feature>
<evidence type="ECO:0000259" key="7">
    <source>
        <dbReference type="PROSITE" id="PS50219"/>
    </source>
</evidence>
<dbReference type="InterPro" id="IPR036390">
    <property type="entry name" value="WH_DNA-bd_sf"/>
</dbReference>
<dbReference type="RefSeq" id="XP_058348747.1">
    <property type="nucleotide sequence ID" value="XM_058480224.1"/>
</dbReference>
<feature type="domain" description="PH" evidence="4">
    <location>
        <begin position="750"/>
        <end position="914"/>
    </location>
</feature>
<sequence length="1275" mass="142721">MHPKSRSSATLSYVQHTTTTTTTTANNTTDTSTATTTTCSNSNSNSNSYTQLRLPKMDADDNNSNMTPTNNSTSINMNASKSSKAQSSTSTNNNNDPFRENDQHHRRITKDTSIHRHGTTSSSSSSPNLSRKPTGLRRLSRAGSTLFRPKTTIEPKITLEDMGPGERNASLSAGSGSLLSKLSKSTAPMRAKLSAISVNNLGVSLRPESSVSLSIPLRRSAESIYSLANNHHASSSSSSTTGGQQRSSSSSSSSRRLCGERSHSFSFSNPTLTSTTTNDSTINSTSSATSAAAAIMKERIPLVYPALLSKVAEAFRDRVTVGPRMKDSIEYQNAFDGREAVDKLAYIIKTTDRNLAVLLGRALDAQKFFHDVNYEHRLRDSRHELYQFQERINAIQSSSNAAPDSPVPNSPVPTEPEDIEDHRSDVANFPTATTSTSSNPSSSRDDTLPNGVFTVLTDCYSPTCSREALCYSPSCPRRLEQARSSRSRHARSSSKSSLLAEKEDRLWIRTVPRSLIESMTKDEIRRQENIYELIYTEKDFVDDLMYLKNFWINPLLDEPIISPYEEERREFVQQVFWNVMDVYKVNSSLLQALLRRQAAGPTVFQVGDVMLKYVEKFEPFVRYGAHQVIGKYVFESEKSSNPEFTMFVQKTERLKHSRKLELNGYLTKPTTRLGRYNLLLREIVKHTPPDHPDHSNLEKAMTIIGDYLTKVNRETGKMESKHSLHLLNQRLINRHAADMVDLGLQDEGRQLVMKGTLKKKGSGSEASDVHLFLLDHYLVIIKQKVINNVEQCKFYRKPIPLMLLLLSLPDQAKRASSILPYSRSSKDSFTSIGSLDSISPPSPRPSTSNTTTASNPTTTTPTTSTANHSSTTKSGYPLSFSYLGKHGAGTTITLYAATMAIRRQWITKIQQQQQELREQTRVLEPVLVNDTFFSAFNRVRCAAVFDHGKSIAFGSDQGVYVLKDTGGLVRILAIEKVSQIDILDRIILVLADKVLYSYSLDTLLTEPEGGQHQQQQLNITTNTTSAAVAAAANRRGRRISSHVSFFKIGKIQDSKISEKTLVCFVRQNAMSSTIRALEPHETLDPKKKHNHLGRLIRSNPNDPLKVYKDLYIPGVASSIQFFRNIICVGCPKGFQMVDLASTEVQSVLDPSDERHYAITQRENLKPISMFRHENGNILLCYNEIAFYIDKKGRRVHEDWMITWEGNPVSFAYRFPYIIAFEPTFVEVRHMDTGHLLQIIPGTNIRCLKPDAHNTIHCVMDDRITGNEMIFELKLL</sequence>
<keyword evidence="1" id="KW-0597">Phosphoprotein</keyword>
<comment type="caution">
    <text evidence="8">The sequence shown here is derived from an EMBL/GenBank/DDBJ whole genome shotgun (WGS) entry which is preliminary data.</text>
</comment>
<feature type="region of interest" description="Disordered" evidence="3">
    <location>
        <begin position="22"/>
        <end position="176"/>
    </location>
</feature>
<dbReference type="PROSITE" id="PS50010">
    <property type="entry name" value="DH_2"/>
    <property type="match status" value="1"/>
</dbReference>
<dbReference type="EMBL" id="JARTCD010000001">
    <property type="protein sequence ID" value="KAJ8663835.1"/>
    <property type="molecule type" value="Genomic_DNA"/>
</dbReference>
<dbReference type="SUPFAM" id="SSF48065">
    <property type="entry name" value="DBL homology domain (DH-domain)"/>
    <property type="match status" value="1"/>
</dbReference>
<dbReference type="PROSITE" id="PS50003">
    <property type="entry name" value="PH_DOMAIN"/>
    <property type="match status" value="1"/>
</dbReference>
<dbReference type="CDD" id="cd00160">
    <property type="entry name" value="RhoGEF"/>
    <property type="match status" value="1"/>
</dbReference>
<dbReference type="Gene3D" id="2.30.29.30">
    <property type="entry name" value="Pleckstrin-homology domain (PH domain)/Phosphotyrosine-binding domain (PTB)"/>
    <property type="match status" value="1"/>
</dbReference>
<dbReference type="SMART" id="SM00049">
    <property type="entry name" value="DEP"/>
    <property type="match status" value="1"/>
</dbReference>
<dbReference type="Proteomes" id="UP001234581">
    <property type="component" value="Unassembled WGS sequence"/>
</dbReference>
<evidence type="ECO:0000313" key="9">
    <source>
        <dbReference type="Proteomes" id="UP001234581"/>
    </source>
</evidence>
<dbReference type="PROSITE" id="PS50186">
    <property type="entry name" value="DEP"/>
    <property type="match status" value="1"/>
</dbReference>
<feature type="region of interest" description="Disordered" evidence="3">
    <location>
        <begin position="832"/>
        <end position="872"/>
    </location>
</feature>
<dbReference type="Pfam" id="PF00610">
    <property type="entry name" value="DEP"/>
    <property type="match status" value="1"/>
</dbReference>
<feature type="domain" description="DEP" evidence="6">
    <location>
        <begin position="315"/>
        <end position="390"/>
    </location>
</feature>
<feature type="compositionally biased region" description="Basic and acidic residues" evidence="3">
    <location>
        <begin position="97"/>
        <end position="114"/>
    </location>
</feature>
<dbReference type="PANTHER" id="PTHR46572:SF2">
    <property type="entry name" value="RHO1 GDP-GTP EXCHANGE PROTEIN 1-RELATED"/>
    <property type="match status" value="1"/>
</dbReference>
<evidence type="ECO:0000256" key="2">
    <source>
        <dbReference type="ARBA" id="ARBA00022658"/>
    </source>
</evidence>
<feature type="domain" description="DH" evidence="5">
    <location>
        <begin position="525"/>
        <end position="714"/>
    </location>
</feature>
<dbReference type="SMART" id="SM00233">
    <property type="entry name" value="PH"/>
    <property type="match status" value="1"/>
</dbReference>
<evidence type="ECO:0000259" key="6">
    <source>
        <dbReference type="PROSITE" id="PS50186"/>
    </source>
</evidence>
<dbReference type="InterPro" id="IPR000219">
    <property type="entry name" value="DH_dom"/>
</dbReference>
<evidence type="ECO:0000256" key="1">
    <source>
        <dbReference type="ARBA" id="ARBA00022553"/>
    </source>
</evidence>
<evidence type="ECO:0000259" key="5">
    <source>
        <dbReference type="PROSITE" id="PS50010"/>
    </source>
</evidence>
<feature type="compositionally biased region" description="Low complexity" evidence="3">
    <location>
        <begin position="428"/>
        <end position="442"/>
    </location>
</feature>
<feature type="compositionally biased region" description="Pro residues" evidence="3">
    <location>
        <begin position="405"/>
        <end position="414"/>
    </location>
</feature>
<evidence type="ECO:0000313" key="8">
    <source>
        <dbReference type="EMBL" id="KAJ8663835.1"/>
    </source>
</evidence>
<dbReference type="InterPro" id="IPR041675">
    <property type="entry name" value="PH_5"/>
</dbReference>
<proteinExistence type="predicted"/>
<dbReference type="Pfam" id="PF15405">
    <property type="entry name" value="PH_5"/>
    <property type="match status" value="1"/>
</dbReference>
<dbReference type="InterPro" id="IPR001849">
    <property type="entry name" value="PH_domain"/>
</dbReference>
<feature type="compositionally biased region" description="Low complexity" evidence="3">
    <location>
        <begin position="22"/>
        <end position="50"/>
    </location>
</feature>
<feature type="region of interest" description="Disordered" evidence="3">
    <location>
        <begin position="231"/>
        <end position="284"/>
    </location>
</feature>
<gene>
    <name evidence="8" type="ORF">O0I10_000109</name>
</gene>
<protein>
    <submittedName>
        <fullName evidence="8">Uncharacterized protein</fullName>
    </submittedName>
</protein>
<dbReference type="Pfam" id="PF00780">
    <property type="entry name" value="CNH"/>
    <property type="match status" value="1"/>
</dbReference>
<keyword evidence="9" id="KW-1185">Reference proteome</keyword>
<dbReference type="PROSITE" id="PS50219">
    <property type="entry name" value="CNH"/>
    <property type="match status" value="1"/>
</dbReference>
<dbReference type="GO" id="GO:0035556">
    <property type="term" value="P:intracellular signal transduction"/>
    <property type="evidence" value="ECO:0007669"/>
    <property type="project" value="InterPro"/>
</dbReference>
<accession>A0AAD7Y4W5</accession>
<dbReference type="InterPro" id="IPR035899">
    <property type="entry name" value="DBL_dom_sf"/>
</dbReference>
<feature type="domain" description="CNH" evidence="7">
    <location>
        <begin position="936"/>
        <end position="1254"/>
    </location>
</feature>
<dbReference type="SUPFAM" id="SSF46785">
    <property type="entry name" value="Winged helix' DNA-binding domain"/>
    <property type="match status" value="1"/>
</dbReference>
<organism evidence="8 9">
    <name type="scientific">Lichtheimia ornata</name>
    <dbReference type="NCBI Taxonomy" id="688661"/>
    <lineage>
        <taxon>Eukaryota</taxon>
        <taxon>Fungi</taxon>
        <taxon>Fungi incertae sedis</taxon>
        <taxon>Mucoromycota</taxon>
        <taxon>Mucoromycotina</taxon>
        <taxon>Mucoromycetes</taxon>
        <taxon>Mucorales</taxon>
        <taxon>Lichtheimiaceae</taxon>
        <taxon>Lichtheimia</taxon>
    </lineage>
</organism>
<dbReference type="Gene3D" id="1.10.10.10">
    <property type="entry name" value="Winged helix-like DNA-binding domain superfamily/Winged helix DNA-binding domain"/>
    <property type="match status" value="1"/>
</dbReference>
<dbReference type="Gene3D" id="1.20.900.10">
    <property type="entry name" value="Dbl homology (DH) domain"/>
    <property type="match status" value="1"/>
</dbReference>
<feature type="compositionally biased region" description="Low complexity" evidence="3">
    <location>
        <begin position="266"/>
        <end position="284"/>
    </location>
</feature>
<evidence type="ECO:0000259" key="4">
    <source>
        <dbReference type="PROSITE" id="PS50003"/>
    </source>
</evidence>
<feature type="region of interest" description="Disordered" evidence="3">
    <location>
        <begin position="397"/>
        <end position="420"/>
    </location>
</feature>
<feature type="compositionally biased region" description="Low complexity" evidence="3">
    <location>
        <begin position="845"/>
        <end position="872"/>
    </location>
</feature>